<keyword evidence="1" id="KW-1133">Transmembrane helix</keyword>
<keyword evidence="1" id="KW-0472">Membrane</keyword>
<evidence type="ECO:0000313" key="2">
    <source>
        <dbReference type="EMBL" id="MCK8491748.1"/>
    </source>
</evidence>
<gene>
    <name evidence="2" type="ORF">M0L20_07780</name>
</gene>
<evidence type="ECO:0008006" key="4">
    <source>
        <dbReference type="Google" id="ProtNLM"/>
    </source>
</evidence>
<dbReference type="EMBL" id="JALPRF010000001">
    <property type="protein sequence ID" value="MCK8491748.1"/>
    <property type="molecule type" value="Genomic_DNA"/>
</dbReference>
<feature type="transmembrane region" description="Helical" evidence="1">
    <location>
        <begin position="38"/>
        <end position="59"/>
    </location>
</feature>
<reference evidence="2 3" key="1">
    <citation type="submission" date="2022-04" db="EMBL/GenBank/DDBJ databases">
        <title>Spirosoma sp. strain RP8 genome sequencing and assembly.</title>
        <authorList>
            <person name="Jung Y."/>
        </authorList>
    </citation>
    <scope>NUCLEOTIDE SEQUENCE [LARGE SCALE GENOMIC DNA]</scope>
    <source>
        <strain evidence="2 3">RP8</strain>
    </source>
</reference>
<accession>A0ABT0HHW4</accession>
<keyword evidence="3" id="KW-1185">Reference proteome</keyword>
<dbReference type="Proteomes" id="UP001202180">
    <property type="component" value="Unassembled WGS sequence"/>
</dbReference>
<protein>
    <recommendedName>
        <fullName evidence="4">DUF3311 domain-containing protein</fullName>
    </recommendedName>
</protein>
<proteinExistence type="predicted"/>
<keyword evidence="1" id="KW-0812">Transmembrane</keyword>
<name>A0ABT0HHW4_9BACT</name>
<sequence>MKYLLEVIAVVLLIAIPPLAYSLSDVALWLMQEQMQYIPIFVFPLYCFTMLCVTTIWVNRCNQHQNLAK</sequence>
<comment type="caution">
    <text evidence="2">The sequence shown here is derived from an EMBL/GenBank/DDBJ whole genome shotgun (WGS) entry which is preliminary data.</text>
</comment>
<evidence type="ECO:0000313" key="3">
    <source>
        <dbReference type="Proteomes" id="UP001202180"/>
    </source>
</evidence>
<evidence type="ECO:0000256" key="1">
    <source>
        <dbReference type="SAM" id="Phobius"/>
    </source>
</evidence>
<organism evidence="2 3">
    <name type="scientific">Spirosoma liriopis</name>
    <dbReference type="NCBI Taxonomy" id="2937440"/>
    <lineage>
        <taxon>Bacteria</taxon>
        <taxon>Pseudomonadati</taxon>
        <taxon>Bacteroidota</taxon>
        <taxon>Cytophagia</taxon>
        <taxon>Cytophagales</taxon>
        <taxon>Cytophagaceae</taxon>
        <taxon>Spirosoma</taxon>
    </lineage>
</organism>
<dbReference type="RefSeq" id="WP_248476361.1">
    <property type="nucleotide sequence ID" value="NZ_JALPRF010000001.1"/>
</dbReference>